<dbReference type="Gramene" id="OB0214G10010.1">
    <property type="protein sequence ID" value="OB0214G10010.1"/>
    <property type="gene ID" value="OB0214G10010"/>
</dbReference>
<keyword evidence="3" id="KW-0479">Metal-binding</keyword>
<feature type="domain" description="Terpene synthase N-terminal" evidence="7">
    <location>
        <begin position="149"/>
        <end position="345"/>
    </location>
</feature>
<dbReference type="FunFam" id="1.50.10.160:FF:000002">
    <property type="entry name" value="cis-abienol synthase, chloroplastic"/>
    <property type="match status" value="1"/>
</dbReference>
<dbReference type="PANTHER" id="PTHR31739">
    <property type="entry name" value="ENT-COPALYL DIPHOSPHATE SYNTHASE, CHLOROPLASTIC"/>
    <property type="match status" value="1"/>
</dbReference>
<accession>J3L8H8</accession>
<proteinExistence type="inferred from homology"/>
<dbReference type="InterPro" id="IPR050148">
    <property type="entry name" value="Terpene_synthase-like"/>
</dbReference>
<dbReference type="GO" id="GO:0006952">
    <property type="term" value="P:defense response"/>
    <property type="evidence" value="ECO:0007669"/>
    <property type="project" value="UniProtKB-KW"/>
</dbReference>
<dbReference type="InterPro" id="IPR005630">
    <property type="entry name" value="Terpene_synthase_metal-bd"/>
</dbReference>
<evidence type="ECO:0000256" key="1">
    <source>
        <dbReference type="ARBA" id="ARBA00001946"/>
    </source>
</evidence>
<evidence type="ECO:0000256" key="2">
    <source>
        <dbReference type="ARBA" id="ARBA00006333"/>
    </source>
</evidence>
<comment type="similarity">
    <text evidence="2">Belongs to the terpene synthase family.</text>
</comment>
<feature type="domain" description="Terpene synthase metal-binding" evidence="8">
    <location>
        <begin position="410"/>
        <end position="637"/>
    </location>
</feature>
<dbReference type="SUPFAM" id="SSF48576">
    <property type="entry name" value="Terpenoid synthases"/>
    <property type="match status" value="1"/>
</dbReference>
<evidence type="ECO:0000313" key="9">
    <source>
        <dbReference type="EnsemblPlants" id="OB0214G10010.1"/>
    </source>
</evidence>
<evidence type="ECO:0000256" key="6">
    <source>
        <dbReference type="ARBA" id="ARBA00023239"/>
    </source>
</evidence>
<protein>
    <submittedName>
        <fullName evidence="9">Uncharacterized protein</fullName>
    </submittedName>
</protein>
<dbReference type="Proteomes" id="UP000006038">
    <property type="component" value="Unassembled WGS sequence"/>
</dbReference>
<dbReference type="SUPFAM" id="SSF48239">
    <property type="entry name" value="Terpenoid cyclases/Protein prenyltransferases"/>
    <property type="match status" value="2"/>
</dbReference>
<evidence type="ECO:0000256" key="5">
    <source>
        <dbReference type="ARBA" id="ARBA00022842"/>
    </source>
</evidence>
<dbReference type="AlphaFoldDB" id="J3L8H8"/>
<organism evidence="9">
    <name type="scientific">Oryza brachyantha</name>
    <name type="common">malo sina</name>
    <dbReference type="NCBI Taxonomy" id="4533"/>
    <lineage>
        <taxon>Eukaryota</taxon>
        <taxon>Viridiplantae</taxon>
        <taxon>Streptophyta</taxon>
        <taxon>Embryophyta</taxon>
        <taxon>Tracheophyta</taxon>
        <taxon>Spermatophyta</taxon>
        <taxon>Magnoliopsida</taxon>
        <taxon>Liliopsida</taxon>
        <taxon>Poales</taxon>
        <taxon>Poaceae</taxon>
        <taxon>BOP clade</taxon>
        <taxon>Oryzoideae</taxon>
        <taxon>Oryzeae</taxon>
        <taxon>Oryzinae</taxon>
        <taxon>Oryza</taxon>
    </lineage>
</organism>
<reference evidence="9" key="1">
    <citation type="submission" date="2015-06" db="UniProtKB">
        <authorList>
            <consortium name="EnsemblPlants"/>
        </authorList>
    </citation>
    <scope>IDENTIFICATION</scope>
</reference>
<keyword evidence="6" id="KW-0456">Lyase</keyword>
<dbReference type="STRING" id="4533.J3L8H8"/>
<dbReference type="HOGENOM" id="CLU_003125_2_0_1"/>
<dbReference type="SFLD" id="SFLDG01014">
    <property type="entry name" value="Terpene_Cyclase_Like_1_N-term"/>
    <property type="match status" value="1"/>
</dbReference>
<keyword evidence="4" id="KW-0611">Plant defense</keyword>
<dbReference type="InterPro" id="IPR008930">
    <property type="entry name" value="Terpenoid_cyclase/PrenylTrfase"/>
</dbReference>
<evidence type="ECO:0000259" key="8">
    <source>
        <dbReference type="Pfam" id="PF03936"/>
    </source>
</evidence>
<dbReference type="Pfam" id="PF03936">
    <property type="entry name" value="Terpene_synth_C"/>
    <property type="match status" value="1"/>
</dbReference>
<evidence type="ECO:0000256" key="4">
    <source>
        <dbReference type="ARBA" id="ARBA00022821"/>
    </source>
</evidence>
<comment type="cofactor">
    <cofactor evidence="1">
        <name>Mg(2+)</name>
        <dbReference type="ChEBI" id="CHEBI:18420"/>
    </cofactor>
</comment>
<dbReference type="FunFam" id="1.10.600.10:FF:000005">
    <property type="entry name" value="Ent-kaur-16-ene synthase, chloroplastic"/>
    <property type="match status" value="1"/>
</dbReference>
<dbReference type="OMA" id="NESCFRY"/>
<dbReference type="GO" id="GO:0000287">
    <property type="term" value="F:magnesium ion binding"/>
    <property type="evidence" value="ECO:0007669"/>
    <property type="project" value="InterPro"/>
</dbReference>
<dbReference type="Gene3D" id="1.50.10.130">
    <property type="entry name" value="Terpene synthase, N-terminal domain"/>
    <property type="match status" value="1"/>
</dbReference>
<evidence type="ECO:0000313" key="10">
    <source>
        <dbReference type="Proteomes" id="UP000006038"/>
    </source>
</evidence>
<dbReference type="Gene3D" id="1.10.600.10">
    <property type="entry name" value="Farnesyl Diphosphate Synthase"/>
    <property type="match status" value="1"/>
</dbReference>
<dbReference type="InterPro" id="IPR008949">
    <property type="entry name" value="Isoprenoid_synthase_dom_sf"/>
</dbReference>
<dbReference type="InterPro" id="IPR036965">
    <property type="entry name" value="Terpene_synth_N_sf"/>
</dbReference>
<dbReference type="GO" id="GO:0010333">
    <property type="term" value="F:terpene synthase activity"/>
    <property type="evidence" value="ECO:0007669"/>
    <property type="project" value="InterPro"/>
</dbReference>
<name>J3L8H8_ORYBR</name>
<dbReference type="EnsemblPlants" id="OB0214G10010.1">
    <property type="protein sequence ID" value="OB0214G10010.1"/>
    <property type="gene ID" value="OB0214G10010"/>
</dbReference>
<dbReference type="GO" id="GO:0016102">
    <property type="term" value="P:diterpenoid biosynthetic process"/>
    <property type="evidence" value="ECO:0007669"/>
    <property type="project" value="UniProtKB-ARBA"/>
</dbReference>
<sequence>MVPLRGFPHAPCYPQCVQWILDNQQPDGSWGQSAQVNKDILLSTLACVVALKRWNTGPNHIRRGLRFIGRNFSVVMDGQSVSPVGFNITFSGLLKLASEMGLEIPVIKTDIDGIFYLREIELARDGGGTVAARKAFMAYVSEGLGRRHDWNLVMPYQRNNGSLFNSPSTTAAAAIYSCNDRALDYLGSLTSKFGGSVPVIYPDNVYSQLCMVNTLEKMGISSDFASEIQDILDMTYSCWMQNEEEIMSDMATCAKAFRLLRMNGYDITSDGMGQFAEQSCYDDSIHAYVNDIQPLLELYRSSQVRFSEDDLILEKIGSWSAKLLKQQLSTRKISKPLVQEIEYALEFPIFATVEPLEHKGNIERFKTNSFQLLKSGHCANPEILSLAIDKFGSTQSIFQQELQEVNRWVKEHRLDELKFARILPLHAYFCAVVPLFPPELSAARVAWSQNAVLTTAVDDLFDGEGSMEELRNLVEVIEKWDNHAEVGFVSERVEILFKAVYNTTRGIGAVTAQLQNRSVMDHLAELWAMAVRGMLTEAEWRMSKYIPATMEEYMSAAEYSFAYGPIIPASAYLLGEPLPEEAVRSEEYTRLLQLASTVGRLINDAVGVEREMRVGKPNSVVVQAAGGCGAMSLAAVEAAKEEVRRAIRAARWELQRLAFRDGAVVPRRCRELSWHGGKVASFFYREEDAYTNETMWTMANAVIVDPLQLQ</sequence>
<keyword evidence="10" id="KW-1185">Reference proteome</keyword>
<dbReference type="PANTHER" id="PTHR31739:SF17">
    <property type="entry name" value="ENT-SANDARACOPIMARA-8(14),15-DIENE SYNTHASE, CHLOROPLASTIC"/>
    <property type="match status" value="1"/>
</dbReference>
<dbReference type="FunFam" id="1.50.10.130:FF:000003">
    <property type="entry name" value="Ent-cassa-12,15-diene synthase"/>
    <property type="match status" value="1"/>
</dbReference>
<dbReference type="eggNOG" id="ENOG502QVGX">
    <property type="taxonomic scope" value="Eukaryota"/>
</dbReference>
<gene>
    <name evidence="9" type="primary">LOC102699468</name>
</gene>
<evidence type="ECO:0000256" key="3">
    <source>
        <dbReference type="ARBA" id="ARBA00022723"/>
    </source>
</evidence>
<keyword evidence="5" id="KW-0460">Magnesium</keyword>
<dbReference type="Gene3D" id="1.50.10.160">
    <property type="match status" value="1"/>
</dbReference>
<dbReference type="InterPro" id="IPR001906">
    <property type="entry name" value="Terpene_synth_N"/>
</dbReference>
<evidence type="ECO:0000259" key="7">
    <source>
        <dbReference type="Pfam" id="PF01397"/>
    </source>
</evidence>
<dbReference type="Pfam" id="PF01397">
    <property type="entry name" value="Terpene_synth"/>
    <property type="match status" value="1"/>
</dbReference>